<dbReference type="UniPathway" id="UPA00537">
    <property type="reaction ID" value="UER00595"/>
</dbReference>
<dbReference type="KEGG" id="vfa:MM35RIKEN_23070"/>
<dbReference type="GO" id="GO:0009249">
    <property type="term" value="P:protein lipoylation"/>
    <property type="evidence" value="ECO:0007669"/>
    <property type="project" value="InterPro"/>
</dbReference>
<reference evidence="3" key="1">
    <citation type="submission" date="2020-09" db="EMBL/GenBank/DDBJ databases">
        <title>New species isolated from human feces.</title>
        <authorList>
            <person name="Kitahara M."/>
            <person name="Shigeno Y."/>
            <person name="Shime M."/>
            <person name="Matsumoto Y."/>
            <person name="Nakamura S."/>
            <person name="Motooka D."/>
            <person name="Fukuoka S."/>
            <person name="Nishikawa H."/>
            <person name="Benno Y."/>
        </authorList>
    </citation>
    <scope>NUCLEOTIDE SEQUENCE</scope>
    <source>
        <strain evidence="3">MM35</strain>
        <plasmid evidence="3">pMM35_02</plasmid>
    </source>
</reference>
<accession>A0A810Q0Z4</accession>
<dbReference type="SUPFAM" id="SSF55681">
    <property type="entry name" value="Class II aaRS and biotin synthetases"/>
    <property type="match status" value="1"/>
</dbReference>
<dbReference type="PANTHER" id="PTHR12561:SF3">
    <property type="entry name" value="LIPOYLTRANSFERASE 1, MITOCHONDRIAL"/>
    <property type="match status" value="1"/>
</dbReference>
<evidence type="ECO:0000313" key="3">
    <source>
        <dbReference type="EMBL" id="BCK80115.1"/>
    </source>
</evidence>
<dbReference type="InterPro" id="IPR004562">
    <property type="entry name" value="LipoylTrfase_LipoateP_Ligase"/>
</dbReference>
<protein>
    <submittedName>
        <fullName evidence="3">Lipoate--protein ligase</fullName>
    </submittedName>
</protein>
<name>A0A810Q0Z4_9FIRM</name>
<organism evidence="3 4">
    <name type="scientific">Vescimonas fastidiosa</name>
    <dbReference type="NCBI Taxonomy" id="2714353"/>
    <lineage>
        <taxon>Bacteria</taxon>
        <taxon>Bacillati</taxon>
        <taxon>Bacillota</taxon>
        <taxon>Clostridia</taxon>
        <taxon>Eubacteriales</taxon>
        <taxon>Oscillospiraceae</taxon>
        <taxon>Vescimonas</taxon>
    </lineage>
</organism>
<dbReference type="Pfam" id="PF21948">
    <property type="entry name" value="LplA-B_cat"/>
    <property type="match status" value="1"/>
</dbReference>
<dbReference type="Gene3D" id="3.30.930.10">
    <property type="entry name" value="Bira Bifunctional Protein, Domain 2"/>
    <property type="match status" value="1"/>
</dbReference>
<evidence type="ECO:0000313" key="4">
    <source>
        <dbReference type="Proteomes" id="UP000681343"/>
    </source>
</evidence>
<evidence type="ECO:0000259" key="2">
    <source>
        <dbReference type="PROSITE" id="PS51733"/>
    </source>
</evidence>
<dbReference type="PANTHER" id="PTHR12561">
    <property type="entry name" value="LIPOATE-PROTEIN LIGASE"/>
    <property type="match status" value="1"/>
</dbReference>
<dbReference type="RefSeq" id="WP_212822078.1">
    <property type="nucleotide sequence ID" value="NZ_AP023417.1"/>
</dbReference>
<dbReference type="GO" id="GO:0017118">
    <property type="term" value="F:lipoyltransferase activity"/>
    <property type="evidence" value="ECO:0007669"/>
    <property type="project" value="TreeGrafter"/>
</dbReference>
<gene>
    <name evidence="3" type="ORF">MM35RIKEN_23070</name>
</gene>
<dbReference type="AlphaFoldDB" id="A0A810Q0Z4"/>
<dbReference type="GO" id="GO:0140096">
    <property type="term" value="F:catalytic activity, acting on a protein"/>
    <property type="evidence" value="ECO:0007669"/>
    <property type="project" value="UniProtKB-ARBA"/>
</dbReference>
<geneLocation type="plasmid" evidence="3 4">
    <name>pMM35_02</name>
</geneLocation>
<proteinExistence type="predicted"/>
<dbReference type="Proteomes" id="UP000681343">
    <property type="component" value="Plasmid pMM35_02"/>
</dbReference>
<feature type="domain" description="BPL/LPL catalytic" evidence="2">
    <location>
        <begin position="25"/>
        <end position="211"/>
    </location>
</feature>
<dbReference type="InterPro" id="IPR045864">
    <property type="entry name" value="aa-tRNA-synth_II/BPL/LPL"/>
</dbReference>
<keyword evidence="4" id="KW-1185">Reference proteome</keyword>
<keyword evidence="3" id="KW-0436">Ligase</keyword>
<sequence length="315" mass="35131">MLTVQNLSHDPFYNQAFEEYIYQTYQDDDIFLLWQNSPAVVVGSYQNICREVHVEALRQRGIPVVRRISGGGTVYHDLGNVNYTYIIRTNGALDYDAVLSPVIAALNAIGVPARKNRTCDIAIGDLKISGSAQRMIKGRLLHHGTLLFSSDLGVLDQITTHRKNDCFQSRGTQSAICTVTNIQEHLESPMTIGEFQDRLLRQMVPPGSPHLALTQEQEAEVCRLRDEKYRSWEWTWGKTPAFTYEKSGAFRGAPIRVAYQAKGGIVSGAVIDCVAIDGVLATQLLNGARLDPEGFAAICRRLAGERAEELMDWLM</sequence>
<keyword evidence="3" id="KW-0614">Plasmid</keyword>
<dbReference type="EMBL" id="AP023417">
    <property type="protein sequence ID" value="BCK80115.1"/>
    <property type="molecule type" value="Genomic_DNA"/>
</dbReference>
<evidence type="ECO:0000256" key="1">
    <source>
        <dbReference type="ARBA" id="ARBA00005085"/>
    </source>
</evidence>
<dbReference type="InterPro" id="IPR004143">
    <property type="entry name" value="BPL_LPL_catalytic"/>
</dbReference>
<dbReference type="GO" id="GO:0016874">
    <property type="term" value="F:ligase activity"/>
    <property type="evidence" value="ECO:0007669"/>
    <property type="project" value="UniProtKB-KW"/>
</dbReference>
<dbReference type="PROSITE" id="PS51733">
    <property type="entry name" value="BPL_LPL_CATALYTIC"/>
    <property type="match status" value="1"/>
</dbReference>
<dbReference type="NCBIfam" id="TIGR00545">
    <property type="entry name" value="lipoyltrans"/>
    <property type="match status" value="1"/>
</dbReference>
<dbReference type="CDD" id="cd16443">
    <property type="entry name" value="LplA"/>
    <property type="match status" value="1"/>
</dbReference>
<dbReference type="GO" id="GO:0005737">
    <property type="term" value="C:cytoplasm"/>
    <property type="evidence" value="ECO:0007669"/>
    <property type="project" value="TreeGrafter"/>
</dbReference>
<comment type="pathway">
    <text evidence="1">Protein modification; protein lipoylation via exogenous pathway; protein N(6)-(lipoyl)lysine from lipoate: step 2/2.</text>
</comment>